<dbReference type="AlphaFoldDB" id="A0A3S5A9K5"/>
<dbReference type="Proteomes" id="UP000784294">
    <property type="component" value="Unassembled WGS sequence"/>
</dbReference>
<evidence type="ECO:0000313" key="1">
    <source>
        <dbReference type="EMBL" id="VEL18383.1"/>
    </source>
</evidence>
<evidence type="ECO:0000313" key="2">
    <source>
        <dbReference type="Proteomes" id="UP000784294"/>
    </source>
</evidence>
<organism evidence="1 2">
    <name type="scientific">Protopolystoma xenopodis</name>
    <dbReference type="NCBI Taxonomy" id="117903"/>
    <lineage>
        <taxon>Eukaryota</taxon>
        <taxon>Metazoa</taxon>
        <taxon>Spiralia</taxon>
        <taxon>Lophotrochozoa</taxon>
        <taxon>Platyhelminthes</taxon>
        <taxon>Monogenea</taxon>
        <taxon>Polyopisthocotylea</taxon>
        <taxon>Polystomatidea</taxon>
        <taxon>Polystomatidae</taxon>
        <taxon>Protopolystoma</taxon>
    </lineage>
</organism>
<protein>
    <submittedName>
        <fullName evidence="1">Uncharacterized protein</fullName>
    </submittedName>
</protein>
<accession>A0A3S5A9K5</accession>
<proteinExistence type="predicted"/>
<sequence length="79" mass="7963">MAAVIVARATSAVNVETVDAPNAVRGNVALKSTSTIWSGWTTATAKTSRSAAVERQTTVTAVGRTTTAVPTDAAVSSLS</sequence>
<reference evidence="1" key="1">
    <citation type="submission" date="2018-11" db="EMBL/GenBank/DDBJ databases">
        <authorList>
            <consortium name="Pathogen Informatics"/>
        </authorList>
    </citation>
    <scope>NUCLEOTIDE SEQUENCE</scope>
</reference>
<gene>
    <name evidence="1" type="ORF">PXEA_LOCUS11823</name>
</gene>
<keyword evidence="2" id="KW-1185">Reference proteome</keyword>
<name>A0A3S5A9K5_9PLAT</name>
<dbReference type="EMBL" id="CAAALY010036760">
    <property type="protein sequence ID" value="VEL18383.1"/>
    <property type="molecule type" value="Genomic_DNA"/>
</dbReference>
<comment type="caution">
    <text evidence="1">The sequence shown here is derived from an EMBL/GenBank/DDBJ whole genome shotgun (WGS) entry which is preliminary data.</text>
</comment>